<geneLocation type="plasmid" evidence="2"/>
<evidence type="ECO:0000313" key="1">
    <source>
        <dbReference type="EMBL" id="AJD93237.1"/>
    </source>
</evidence>
<keyword evidence="2" id="KW-1185">Reference proteome</keyword>
<evidence type="ECO:0000313" key="2">
    <source>
        <dbReference type="Proteomes" id="UP000031449"/>
    </source>
</evidence>
<dbReference type="EMBL" id="CP009417">
    <property type="protein sequence ID" value="AJD93237.1"/>
    <property type="molecule type" value="Genomic_DNA"/>
</dbReference>
<reference evidence="1 2" key="1">
    <citation type="submission" date="2014-08" db="EMBL/GenBank/DDBJ databases">
        <title>Complete genome of a marine bacteria Jeotgalibacillus malaysiensis.</title>
        <authorList>
            <person name="Yaakop A.S."/>
            <person name="Chan K.-G."/>
            <person name="Goh K.M."/>
        </authorList>
    </citation>
    <scope>NUCLEOTIDE SEQUENCE [LARGE SCALE GENOMIC DNA]</scope>
    <source>
        <strain evidence="1 2">D5</strain>
        <plasmid evidence="2">Plasmid</plasmid>
    </source>
</reference>
<dbReference type="OrthoDB" id="7923656at2"/>
<organism evidence="1 2">
    <name type="scientific">Jeotgalibacillus malaysiensis</name>
    <dbReference type="NCBI Taxonomy" id="1508404"/>
    <lineage>
        <taxon>Bacteria</taxon>
        <taxon>Bacillati</taxon>
        <taxon>Bacillota</taxon>
        <taxon>Bacilli</taxon>
        <taxon>Bacillales</taxon>
        <taxon>Caryophanaceae</taxon>
        <taxon>Jeotgalibacillus</taxon>
    </lineage>
</organism>
<dbReference type="AlphaFoldDB" id="A0A0B5AX18"/>
<accession>A0A0B5AX18</accession>
<gene>
    <name evidence="1" type="ORF">JMA_39190</name>
</gene>
<proteinExistence type="predicted"/>
<dbReference type="HOGENOM" id="CLU_054933_0_0_9"/>
<dbReference type="Proteomes" id="UP000031449">
    <property type="component" value="Plasmid unnamed"/>
</dbReference>
<dbReference type="BioCyc" id="JESP1508404:G14D9-13203-MONOMER"/>
<sequence>MNEQMKYEMVPVPGTSLFRIRALRDIPKYNVKKGQEGGLVERESNLCQSNDGWIHYDSMVTGNATVIDGLLEKKSHVRDNALILLGVLTSTFVSGNSRIESDIHIEHSEITDTFLEGEGKIKASTLKKVRVKNGIDVKDCYIDSKYGVHFKQKIVMDNVNMEVEEGMVHGVVVWKHVKIKATQIGINRPVLLKHVDIDVSNVFLVKNGEVLARYSTEMIGKNMENPVQVKGTSFRLKDASIKGEVLIEGEVDVIDSSIRDMAHICMHGVIEDCYLSELASIKLSMDKGNLVSKLELDGERTLCD</sequence>
<protein>
    <submittedName>
        <fullName evidence="1">Uncharacterized protein</fullName>
    </submittedName>
</protein>
<dbReference type="KEGG" id="jeo:JMA_39190"/>
<name>A0A0B5AX18_9BACL</name>
<keyword evidence="1" id="KW-0614">Plasmid</keyword>